<dbReference type="InterPro" id="IPR036237">
    <property type="entry name" value="Xyl_isomerase-like_sf"/>
</dbReference>
<dbReference type="Gene3D" id="3.20.20.150">
    <property type="entry name" value="Divalent-metal-dependent TIM barrel enzymes"/>
    <property type="match status" value="1"/>
</dbReference>
<dbReference type="SUPFAM" id="SSF51658">
    <property type="entry name" value="Xylose isomerase-like"/>
    <property type="match status" value="1"/>
</dbReference>
<dbReference type="PANTHER" id="PTHR43489:SF6">
    <property type="entry name" value="HYDROXYPYRUVATE ISOMERASE-RELATED"/>
    <property type="match status" value="1"/>
</dbReference>
<dbReference type="PANTHER" id="PTHR43489">
    <property type="entry name" value="ISOMERASE"/>
    <property type="match status" value="1"/>
</dbReference>
<dbReference type="InterPro" id="IPR013022">
    <property type="entry name" value="Xyl_isomerase-like_TIM-brl"/>
</dbReference>
<organism evidence="5 6">
    <name type="scientific">Gordonia aichiensis NBRC 108223</name>
    <dbReference type="NCBI Taxonomy" id="1220583"/>
    <lineage>
        <taxon>Bacteria</taxon>
        <taxon>Bacillati</taxon>
        <taxon>Actinomycetota</taxon>
        <taxon>Actinomycetes</taxon>
        <taxon>Mycobacteriales</taxon>
        <taxon>Gordoniaceae</taxon>
        <taxon>Gordonia</taxon>
    </lineage>
</organism>
<dbReference type="Proteomes" id="UP000010988">
    <property type="component" value="Unassembled WGS sequence"/>
</dbReference>
<dbReference type="AlphaFoldDB" id="L7KQG9"/>
<dbReference type="GO" id="GO:0008903">
    <property type="term" value="F:hydroxypyruvate isomerase activity"/>
    <property type="evidence" value="ECO:0007669"/>
    <property type="project" value="TreeGrafter"/>
</dbReference>
<dbReference type="RefSeq" id="WP_005179119.1">
    <property type="nucleotide sequence ID" value="NZ_BANR01000030.1"/>
</dbReference>
<dbReference type="OrthoDB" id="9786584at2"/>
<dbReference type="STRING" id="1220583.GOACH_30_00020"/>
<accession>L7KQG9</accession>
<keyword evidence="6" id="KW-1185">Reference proteome</keyword>
<feature type="domain" description="Xylose isomerase-like TIM barrel" evidence="4">
    <location>
        <begin position="24"/>
        <end position="261"/>
    </location>
</feature>
<evidence type="ECO:0000256" key="3">
    <source>
        <dbReference type="PIRSR" id="PIRSR006241-50"/>
    </source>
</evidence>
<evidence type="ECO:0000259" key="4">
    <source>
        <dbReference type="Pfam" id="PF01261"/>
    </source>
</evidence>
<feature type="active site" description="Proton donor/acceptor" evidence="3">
    <location>
        <position position="151"/>
    </location>
</feature>
<evidence type="ECO:0000313" key="6">
    <source>
        <dbReference type="Proteomes" id="UP000010988"/>
    </source>
</evidence>
<evidence type="ECO:0000256" key="1">
    <source>
        <dbReference type="ARBA" id="ARBA00023235"/>
    </source>
</evidence>
<dbReference type="PIRSF" id="PIRSF006241">
    <property type="entry name" value="HyI"/>
    <property type="match status" value="1"/>
</dbReference>
<keyword evidence="1 2" id="KW-0413">Isomerase</keyword>
<dbReference type="InterPro" id="IPR050417">
    <property type="entry name" value="Sugar_Epim/Isomerase"/>
</dbReference>
<gene>
    <name evidence="5" type="primary">hyi</name>
    <name evidence="5" type="ORF">GOACH_30_00020</name>
</gene>
<dbReference type="GO" id="GO:0046487">
    <property type="term" value="P:glyoxylate metabolic process"/>
    <property type="evidence" value="ECO:0007669"/>
    <property type="project" value="TreeGrafter"/>
</dbReference>
<evidence type="ECO:0000256" key="2">
    <source>
        <dbReference type="PIRNR" id="PIRNR006241"/>
    </source>
</evidence>
<name>L7KQG9_9ACTN</name>
<keyword evidence="5" id="KW-0670">Pyruvate</keyword>
<comment type="caution">
    <text evidence="5">The sequence shown here is derived from an EMBL/GenBank/DDBJ whole genome shotgun (WGS) entry which is preliminary data.</text>
</comment>
<feature type="active site" description="Proton donor/acceptor" evidence="3">
    <location>
        <position position="250"/>
    </location>
</feature>
<dbReference type="EMBL" id="BANR01000030">
    <property type="protein sequence ID" value="GAC50756.1"/>
    <property type="molecule type" value="Genomic_DNA"/>
</dbReference>
<evidence type="ECO:0000313" key="5">
    <source>
        <dbReference type="EMBL" id="GAC50756.1"/>
    </source>
</evidence>
<comment type="similarity">
    <text evidence="2">Belongs to the hyi family.</text>
</comment>
<reference evidence="5 6" key="1">
    <citation type="submission" date="2012-12" db="EMBL/GenBank/DDBJ databases">
        <title>Whole genome shotgun sequence of Gordonia aichiensis NBRC 108223.</title>
        <authorList>
            <person name="Isaki-Nakamura S."/>
            <person name="Hosoyama A."/>
            <person name="Tsuchikane K."/>
            <person name="Ando Y."/>
            <person name="Baba S."/>
            <person name="Ohji S."/>
            <person name="Hamada M."/>
            <person name="Tamura T."/>
            <person name="Yamazoe A."/>
            <person name="Yamazaki S."/>
            <person name="Fujita N."/>
        </authorList>
    </citation>
    <scope>NUCLEOTIDE SEQUENCE [LARGE SCALE GENOMIC DNA]</scope>
    <source>
        <strain evidence="5 6">NBRC 108223</strain>
    </source>
</reference>
<dbReference type="InterPro" id="IPR026040">
    <property type="entry name" value="HyI-like"/>
</dbReference>
<protein>
    <submittedName>
        <fullName evidence="5">Hydroxypyruvate isomerase</fullName>
    </submittedName>
</protein>
<dbReference type="Pfam" id="PF01261">
    <property type="entry name" value="AP_endonuc_2"/>
    <property type="match status" value="1"/>
</dbReference>
<dbReference type="eggNOG" id="COG3622">
    <property type="taxonomic scope" value="Bacteria"/>
</dbReference>
<sequence length="270" mass="28822">MDTRRLTVNCSILFTELPLLRRPQAARDAGFDAVEFWWPFGAAVPSDSDVAAFIAAVQDAGVRLTHLNFAAGDLSAGERGLLSHPDTSGEFRDSVEVAVGIGQRLGTVGFNALYGNRVDGLDSARQDAIATENLAFAARAAATIGADILIEPLSAIPDYPLRSADDAIAVAHRVLGDHGIDNVLLLADLYHLAVNGEDLDRALAQHADRIGHVQLADAPGRGEPGTGTIDLGRHLHTLDDAGYTGWLSLEYRRTLPDPFGWLAGFAIEPR</sequence>
<proteinExistence type="inferred from homology"/>